<accession>A0ACC2SA14</accession>
<keyword evidence="2" id="KW-1185">Reference proteome</keyword>
<evidence type="ECO:0000313" key="1">
    <source>
        <dbReference type="EMBL" id="KAJ9059165.1"/>
    </source>
</evidence>
<dbReference type="EMBL" id="QTSX02005694">
    <property type="protein sequence ID" value="KAJ9059165.1"/>
    <property type="molecule type" value="Genomic_DNA"/>
</dbReference>
<sequence>MLRIMVGGIDQHGIVWEQERVFIFVGLSSSMLMRIPMVLTVGGVWCLSSADFMVGISYWGHLRCSGARYRHVVLATAYCVNRPRDGMAIHYGHLLMKSTKVAKINRIESEYGLGLGVVVIHPKVQLDNSPLELDTYSTNNMKMGSSLVLFGWGRNPKTNARRQWLGQLNITIFGLARCCKMLEIDLETEFCAGNKHSASHKCHMDLGSALVTSDRTTLVGLMTQSGDCQNRASPSAFFSIAKYQHWIDIEGLKPLSNATTNSAKNYYKNDLKLLEEQSNKTH</sequence>
<dbReference type="Proteomes" id="UP001165960">
    <property type="component" value="Unassembled WGS sequence"/>
</dbReference>
<evidence type="ECO:0000313" key="2">
    <source>
        <dbReference type="Proteomes" id="UP001165960"/>
    </source>
</evidence>
<protein>
    <submittedName>
        <fullName evidence="1">Uncharacterized protein</fullName>
    </submittedName>
</protein>
<name>A0ACC2SA14_9FUNG</name>
<gene>
    <name evidence="1" type="ORF">DSO57_1005374</name>
</gene>
<organism evidence="1 2">
    <name type="scientific">Entomophthora muscae</name>
    <dbReference type="NCBI Taxonomy" id="34485"/>
    <lineage>
        <taxon>Eukaryota</taxon>
        <taxon>Fungi</taxon>
        <taxon>Fungi incertae sedis</taxon>
        <taxon>Zoopagomycota</taxon>
        <taxon>Entomophthoromycotina</taxon>
        <taxon>Entomophthoromycetes</taxon>
        <taxon>Entomophthorales</taxon>
        <taxon>Entomophthoraceae</taxon>
        <taxon>Entomophthora</taxon>
    </lineage>
</organism>
<reference evidence="1" key="1">
    <citation type="submission" date="2022-04" db="EMBL/GenBank/DDBJ databases">
        <title>Genome of the entomopathogenic fungus Entomophthora muscae.</title>
        <authorList>
            <person name="Elya C."/>
            <person name="Lovett B.R."/>
            <person name="Lee E."/>
            <person name="Macias A.M."/>
            <person name="Hajek A.E."/>
            <person name="De Bivort B.L."/>
            <person name="Kasson M.T."/>
            <person name="De Fine Licht H.H."/>
            <person name="Stajich J.E."/>
        </authorList>
    </citation>
    <scope>NUCLEOTIDE SEQUENCE</scope>
    <source>
        <strain evidence="1">Berkeley</strain>
    </source>
</reference>
<proteinExistence type="predicted"/>
<comment type="caution">
    <text evidence="1">The sequence shown here is derived from an EMBL/GenBank/DDBJ whole genome shotgun (WGS) entry which is preliminary data.</text>
</comment>